<evidence type="ECO:0000313" key="1">
    <source>
        <dbReference type="EMBL" id="EAT86672.1"/>
    </source>
</evidence>
<accession>Q0URK6</accession>
<dbReference type="EMBL" id="CH445332">
    <property type="protein sequence ID" value="EAT86672.1"/>
    <property type="molecule type" value="Genomic_DNA"/>
</dbReference>
<dbReference type="AlphaFoldDB" id="Q0URK6"/>
<reference evidence="2" key="1">
    <citation type="journal article" date="2007" name="Plant Cell">
        <title>Dothideomycete-plant interactions illuminated by genome sequencing and EST analysis of the wheat pathogen Stagonospora nodorum.</title>
        <authorList>
            <person name="Hane J.K."/>
            <person name="Lowe R.G."/>
            <person name="Solomon P.S."/>
            <person name="Tan K.C."/>
            <person name="Schoch C.L."/>
            <person name="Spatafora J.W."/>
            <person name="Crous P.W."/>
            <person name="Kodira C."/>
            <person name="Birren B.W."/>
            <person name="Galagan J.E."/>
            <person name="Torriani S.F."/>
            <person name="McDonald B.A."/>
            <person name="Oliver R.P."/>
        </authorList>
    </citation>
    <scope>NUCLEOTIDE SEQUENCE [LARGE SCALE GENOMIC DNA]</scope>
    <source>
        <strain evidence="2">SN15 / ATCC MYA-4574 / FGSC 10173</strain>
    </source>
</reference>
<dbReference type="KEGG" id="pno:SNOG_05608"/>
<dbReference type="InParanoid" id="Q0URK6"/>
<dbReference type="GeneID" id="5972888"/>
<protein>
    <submittedName>
        <fullName evidence="1">Uncharacterized protein</fullName>
    </submittedName>
</protein>
<dbReference type="RefSeq" id="XP_001796011.1">
    <property type="nucleotide sequence ID" value="XM_001795959.1"/>
</dbReference>
<evidence type="ECO:0000313" key="2">
    <source>
        <dbReference type="Proteomes" id="UP000001055"/>
    </source>
</evidence>
<proteinExistence type="predicted"/>
<name>Q0URK6_PHANO</name>
<sequence length="170" mass="18364">MPHILDTRSYKLCYNNMLFKSPYVIGGPTVAFVAARTSSHDTAAGASTSSQSRNSLSGGTIAGIVVGSIAALVVILSSIFLRWCRKRNQASDLALQDQLPKFIPGTYYEKKAALDAPERDQGDIGEPTELPAAFSMSHSVEAVELRDKILKVLCSINVGNERQANEFDVS</sequence>
<gene>
    <name evidence="1" type="ORF">SNOG_05608</name>
</gene>
<organism evidence="1 2">
    <name type="scientific">Phaeosphaeria nodorum (strain SN15 / ATCC MYA-4574 / FGSC 10173)</name>
    <name type="common">Glume blotch fungus</name>
    <name type="synonym">Parastagonospora nodorum</name>
    <dbReference type="NCBI Taxonomy" id="321614"/>
    <lineage>
        <taxon>Eukaryota</taxon>
        <taxon>Fungi</taxon>
        <taxon>Dikarya</taxon>
        <taxon>Ascomycota</taxon>
        <taxon>Pezizomycotina</taxon>
        <taxon>Dothideomycetes</taxon>
        <taxon>Pleosporomycetidae</taxon>
        <taxon>Pleosporales</taxon>
        <taxon>Pleosporineae</taxon>
        <taxon>Phaeosphaeriaceae</taxon>
        <taxon>Parastagonospora</taxon>
    </lineage>
</organism>
<dbReference type="Proteomes" id="UP000001055">
    <property type="component" value="Unassembled WGS sequence"/>
</dbReference>